<evidence type="ECO:0000313" key="2">
    <source>
        <dbReference type="EMBL" id="TNG93656.1"/>
    </source>
</evidence>
<organism evidence="2 3">
    <name type="scientific">Testudinibacter aquarius</name>
    <dbReference type="NCBI Taxonomy" id="1524974"/>
    <lineage>
        <taxon>Bacteria</taxon>
        <taxon>Pseudomonadati</taxon>
        <taxon>Pseudomonadota</taxon>
        <taxon>Gammaproteobacteria</taxon>
        <taxon>Pasteurellales</taxon>
        <taxon>Pasteurellaceae</taxon>
        <taxon>Testudinibacter</taxon>
    </lineage>
</organism>
<comment type="caution">
    <text evidence="2">The sequence shown here is derived from an EMBL/GenBank/DDBJ whole genome shotgun (WGS) entry which is preliminary data.</text>
</comment>
<accession>A0ABY2XXR4</accession>
<dbReference type="PANTHER" id="PTHR36966">
    <property type="entry name" value="REP-ASSOCIATED TYROSINE TRANSPOSASE"/>
    <property type="match status" value="1"/>
</dbReference>
<dbReference type="NCBIfam" id="NF047646">
    <property type="entry name" value="REP_Tyr_transpos"/>
    <property type="match status" value="1"/>
</dbReference>
<dbReference type="EMBL" id="VDGV01000004">
    <property type="protein sequence ID" value="TNG93656.1"/>
    <property type="molecule type" value="Genomic_DNA"/>
</dbReference>
<dbReference type="InterPro" id="IPR052715">
    <property type="entry name" value="RAYT_transposase"/>
</dbReference>
<reference evidence="2 3" key="1">
    <citation type="submission" date="2019-05" db="EMBL/GenBank/DDBJ databases">
        <title>Pasteurellaceae isolates from reptiles.</title>
        <authorList>
            <person name="Bojesen A.M."/>
            <person name="Lund E."/>
        </authorList>
    </citation>
    <scope>NUCLEOTIDE SEQUENCE [LARGE SCALE GENOMIC DNA]</scope>
    <source>
        <strain evidence="2 3">ELNT2x</strain>
    </source>
</reference>
<dbReference type="InterPro" id="IPR002686">
    <property type="entry name" value="Transposase_17"/>
</dbReference>
<dbReference type="SUPFAM" id="SSF143422">
    <property type="entry name" value="Transposase IS200-like"/>
    <property type="match status" value="1"/>
</dbReference>
<dbReference type="InterPro" id="IPR036515">
    <property type="entry name" value="Transposase_17_sf"/>
</dbReference>
<dbReference type="Pfam" id="PF01797">
    <property type="entry name" value="Y1_Tnp"/>
    <property type="match status" value="1"/>
</dbReference>
<proteinExistence type="predicted"/>
<dbReference type="Proteomes" id="UP000305526">
    <property type="component" value="Unassembled WGS sequence"/>
</dbReference>
<evidence type="ECO:0000259" key="1">
    <source>
        <dbReference type="SMART" id="SM01321"/>
    </source>
</evidence>
<protein>
    <submittedName>
        <fullName evidence="2">Transposase</fullName>
    </submittedName>
</protein>
<evidence type="ECO:0000313" key="3">
    <source>
        <dbReference type="Proteomes" id="UP000305526"/>
    </source>
</evidence>
<dbReference type="RefSeq" id="WP_132967328.1">
    <property type="nucleotide sequence ID" value="NZ_LEKL01000003.1"/>
</dbReference>
<sequence length="169" mass="20379">MIKQHNQKPIRRKMRLPCYDYNEAGCYFITICIHQRRNLLGQIQNGIMLLNVAGKETESILISMEKRYQDCKLAEYIIMPNHIHFIWINELGKTNLPDAIKWLKVVSTNAYIRGVKNDNWLPFHQRLWQRGYYDHIIRNEQDYEIIAEYIENNPLQWELDKLYQIDLNP</sequence>
<dbReference type="Gene3D" id="3.30.70.1290">
    <property type="entry name" value="Transposase IS200-like"/>
    <property type="match status" value="1"/>
</dbReference>
<feature type="domain" description="Transposase IS200-like" evidence="1">
    <location>
        <begin position="23"/>
        <end position="153"/>
    </location>
</feature>
<keyword evidence="3" id="KW-1185">Reference proteome</keyword>
<name>A0ABY2XXR4_9PAST</name>
<dbReference type="SMART" id="SM01321">
    <property type="entry name" value="Y1_Tnp"/>
    <property type="match status" value="1"/>
</dbReference>
<dbReference type="PANTHER" id="PTHR36966:SF1">
    <property type="entry name" value="REP-ASSOCIATED TYROSINE TRANSPOSASE"/>
    <property type="match status" value="1"/>
</dbReference>
<gene>
    <name evidence="2" type="ORF">FHQ21_00390</name>
</gene>